<evidence type="ECO:0000313" key="2">
    <source>
        <dbReference type="EMBL" id="MCE4556222.1"/>
    </source>
</evidence>
<protein>
    <recommendedName>
        <fullName evidence="4">Transmembrane protein</fullName>
    </recommendedName>
</protein>
<keyword evidence="3" id="KW-1185">Reference proteome</keyword>
<name>A0ABS8XWP9_9BURK</name>
<keyword evidence="1" id="KW-0472">Membrane</keyword>
<feature type="transmembrane region" description="Helical" evidence="1">
    <location>
        <begin position="42"/>
        <end position="71"/>
    </location>
</feature>
<gene>
    <name evidence="2" type="ORF">LXT13_17640</name>
</gene>
<feature type="transmembrane region" description="Helical" evidence="1">
    <location>
        <begin position="123"/>
        <end position="141"/>
    </location>
</feature>
<feature type="transmembrane region" description="Helical" evidence="1">
    <location>
        <begin position="92"/>
        <end position="111"/>
    </location>
</feature>
<accession>A0ABS8XWP9</accession>
<reference evidence="2 3" key="1">
    <citation type="submission" date="2021-12" db="EMBL/GenBank/DDBJ databases">
        <title>Genome seq of P8.</title>
        <authorList>
            <person name="Seo T."/>
        </authorList>
    </citation>
    <scope>NUCLEOTIDE SEQUENCE [LARGE SCALE GENOMIC DNA]</scope>
    <source>
        <strain evidence="2 3">P8</strain>
    </source>
</reference>
<keyword evidence="1" id="KW-0812">Transmembrane</keyword>
<evidence type="ECO:0008006" key="4">
    <source>
        <dbReference type="Google" id="ProtNLM"/>
    </source>
</evidence>
<organism evidence="2 3">
    <name type="scientific">Pelomonas cellulosilytica</name>
    <dbReference type="NCBI Taxonomy" id="2906762"/>
    <lineage>
        <taxon>Bacteria</taxon>
        <taxon>Pseudomonadati</taxon>
        <taxon>Pseudomonadota</taxon>
        <taxon>Betaproteobacteria</taxon>
        <taxon>Burkholderiales</taxon>
        <taxon>Sphaerotilaceae</taxon>
        <taxon>Roseateles</taxon>
    </lineage>
</organism>
<dbReference type="EMBL" id="JAJTWU010000007">
    <property type="protein sequence ID" value="MCE4556222.1"/>
    <property type="molecule type" value="Genomic_DNA"/>
</dbReference>
<dbReference type="Pfam" id="PF20327">
    <property type="entry name" value="DUF6622"/>
    <property type="match status" value="1"/>
</dbReference>
<comment type="caution">
    <text evidence="2">The sequence shown here is derived from an EMBL/GenBank/DDBJ whole genome shotgun (WGS) entry which is preliminary data.</text>
</comment>
<evidence type="ECO:0000313" key="3">
    <source>
        <dbReference type="Proteomes" id="UP001200741"/>
    </source>
</evidence>
<dbReference type="InterPro" id="IPR046730">
    <property type="entry name" value="DUF6622"/>
</dbReference>
<proteinExistence type="predicted"/>
<dbReference type="Proteomes" id="UP001200741">
    <property type="component" value="Unassembled WGS sequence"/>
</dbReference>
<evidence type="ECO:0000256" key="1">
    <source>
        <dbReference type="SAM" id="Phobius"/>
    </source>
</evidence>
<sequence length="156" mass="16605">MPLWPFAILAILMLVGWRQSRDRVVRPSTLVKVALGMLALSLYGVLTAFGANLVPLLAWAAGFAACVKLGGQLLAPRGLSHEGAAVRVPGSWWPMGLMMGIFIAKFALGFATGVDAHVVHETWFIAAMSLLFGLLSGAFSARAKAVQRFAETQPAV</sequence>
<dbReference type="RefSeq" id="WP_233373271.1">
    <property type="nucleotide sequence ID" value="NZ_JAJTWU010000007.1"/>
</dbReference>
<keyword evidence="1" id="KW-1133">Transmembrane helix</keyword>